<keyword evidence="5" id="KW-0460">Magnesium</keyword>
<dbReference type="Proteomes" id="UP000183653">
    <property type="component" value="Chromosome I"/>
</dbReference>
<name>A0A1H2GWY8_9PSED</name>
<dbReference type="Pfam" id="PF00078">
    <property type="entry name" value="RVT_1"/>
    <property type="match status" value="1"/>
</dbReference>
<keyword evidence="6 11" id="KW-0695">RNA-directed DNA polymerase</keyword>
<keyword evidence="7" id="KW-0051">Antiviral defense</keyword>
<dbReference type="CDD" id="cd03487">
    <property type="entry name" value="RT_Bac_retron_II"/>
    <property type="match status" value="1"/>
</dbReference>
<dbReference type="EMBL" id="LT629782">
    <property type="protein sequence ID" value="SDU24150.1"/>
    <property type="molecule type" value="Genomic_DNA"/>
</dbReference>
<reference evidence="11 12" key="1">
    <citation type="submission" date="2016-10" db="EMBL/GenBank/DDBJ databases">
        <authorList>
            <person name="Varghese N."/>
            <person name="Submissions S."/>
        </authorList>
    </citation>
    <scope>NUCLEOTIDE SEQUENCE [LARGE SCALE GENOMIC DNA]</scope>
    <source>
        <strain evidence="11 12">BS2775</strain>
    </source>
</reference>
<keyword evidence="2" id="KW-0808">Transferase</keyword>
<dbReference type="GO" id="GO:0003964">
    <property type="term" value="F:RNA-directed DNA polymerase activity"/>
    <property type="evidence" value="ECO:0007669"/>
    <property type="project" value="UniProtKB-KW"/>
</dbReference>
<evidence type="ECO:0000256" key="1">
    <source>
        <dbReference type="ARBA" id="ARBA00012493"/>
    </source>
</evidence>
<evidence type="ECO:0000259" key="10">
    <source>
        <dbReference type="PROSITE" id="PS50878"/>
    </source>
</evidence>
<dbReference type="GO" id="GO:0003723">
    <property type="term" value="F:RNA binding"/>
    <property type="evidence" value="ECO:0007669"/>
    <property type="project" value="InterPro"/>
</dbReference>
<dbReference type="InterPro" id="IPR043502">
    <property type="entry name" value="DNA/RNA_pol_sf"/>
</dbReference>
<dbReference type="PROSITE" id="PS50878">
    <property type="entry name" value="RT_POL"/>
    <property type="match status" value="1"/>
</dbReference>
<comment type="similarity">
    <text evidence="8">Belongs to the bacterial reverse transcriptase family.</text>
</comment>
<proteinExistence type="inferred from homology"/>
<keyword evidence="4" id="KW-0479">Metal-binding</keyword>
<evidence type="ECO:0000256" key="2">
    <source>
        <dbReference type="ARBA" id="ARBA00022679"/>
    </source>
</evidence>
<dbReference type="PRINTS" id="PR00866">
    <property type="entry name" value="RNADNAPOLMS"/>
</dbReference>
<dbReference type="EC" id="2.7.7.49" evidence="1"/>
<evidence type="ECO:0000256" key="4">
    <source>
        <dbReference type="ARBA" id="ARBA00022723"/>
    </source>
</evidence>
<dbReference type="InterPro" id="IPR043128">
    <property type="entry name" value="Rev_trsase/Diguanyl_cyclase"/>
</dbReference>
<dbReference type="RefSeq" id="WP_057724478.1">
    <property type="nucleotide sequence ID" value="NZ_JYLM01000006.1"/>
</dbReference>
<evidence type="ECO:0000256" key="7">
    <source>
        <dbReference type="ARBA" id="ARBA00023118"/>
    </source>
</evidence>
<dbReference type="GO" id="GO:0046872">
    <property type="term" value="F:metal ion binding"/>
    <property type="evidence" value="ECO:0007669"/>
    <property type="project" value="UniProtKB-KW"/>
</dbReference>
<evidence type="ECO:0000256" key="8">
    <source>
        <dbReference type="ARBA" id="ARBA00034120"/>
    </source>
</evidence>
<protein>
    <recommendedName>
        <fullName evidence="1">RNA-directed DNA polymerase</fullName>
        <ecNumber evidence="1">2.7.7.49</ecNumber>
    </recommendedName>
</protein>
<dbReference type="Gene3D" id="3.30.70.270">
    <property type="match status" value="1"/>
</dbReference>
<dbReference type="InterPro" id="IPR051083">
    <property type="entry name" value="GrpII_Intron_Splice-Mob/Def"/>
</dbReference>
<dbReference type="PANTHER" id="PTHR34047">
    <property type="entry name" value="NUCLEAR INTRON MATURASE 1, MITOCHONDRIAL-RELATED"/>
    <property type="match status" value="1"/>
</dbReference>
<accession>A0A1H2GWY8</accession>
<dbReference type="SUPFAM" id="SSF56672">
    <property type="entry name" value="DNA/RNA polymerases"/>
    <property type="match status" value="1"/>
</dbReference>
<keyword evidence="3" id="KW-0548">Nucleotidyltransferase</keyword>
<organism evidence="11 12">
    <name type="scientific">Pseudomonas orientalis</name>
    <dbReference type="NCBI Taxonomy" id="76758"/>
    <lineage>
        <taxon>Bacteria</taxon>
        <taxon>Pseudomonadati</taxon>
        <taxon>Pseudomonadota</taxon>
        <taxon>Gammaproteobacteria</taxon>
        <taxon>Pseudomonadales</taxon>
        <taxon>Pseudomonadaceae</taxon>
        <taxon>Pseudomonas</taxon>
    </lineage>
</organism>
<keyword evidence="12" id="KW-1185">Reference proteome</keyword>
<evidence type="ECO:0000256" key="6">
    <source>
        <dbReference type="ARBA" id="ARBA00022918"/>
    </source>
</evidence>
<evidence type="ECO:0000313" key="11">
    <source>
        <dbReference type="EMBL" id="SDU24150.1"/>
    </source>
</evidence>
<dbReference type="InterPro" id="IPR000123">
    <property type="entry name" value="Reverse_transcriptase_msDNA"/>
</dbReference>
<dbReference type="OrthoDB" id="7055795at2"/>
<dbReference type="InterPro" id="IPR000477">
    <property type="entry name" value="RT_dom"/>
</dbReference>
<feature type="domain" description="Reverse transcriptase" evidence="10">
    <location>
        <begin position="57"/>
        <end position="302"/>
    </location>
</feature>
<dbReference type="AlphaFoldDB" id="A0A1H2GWY8"/>
<evidence type="ECO:0000256" key="5">
    <source>
        <dbReference type="ARBA" id="ARBA00022842"/>
    </source>
</evidence>
<dbReference type="PANTHER" id="PTHR34047:SF7">
    <property type="entry name" value="RNA-DIRECTED DNA POLYMERASE"/>
    <property type="match status" value="1"/>
</dbReference>
<evidence type="ECO:0000256" key="3">
    <source>
        <dbReference type="ARBA" id="ARBA00022695"/>
    </source>
</evidence>
<gene>
    <name evidence="11" type="ORF">SAMN04490197_4141</name>
</gene>
<comment type="catalytic activity">
    <reaction evidence="9">
        <text>DNA(n) + a 2'-deoxyribonucleoside 5'-triphosphate = DNA(n+1) + diphosphate</text>
        <dbReference type="Rhea" id="RHEA:22508"/>
        <dbReference type="Rhea" id="RHEA-COMP:17339"/>
        <dbReference type="Rhea" id="RHEA-COMP:17340"/>
        <dbReference type="ChEBI" id="CHEBI:33019"/>
        <dbReference type="ChEBI" id="CHEBI:61560"/>
        <dbReference type="ChEBI" id="CHEBI:173112"/>
        <dbReference type="EC" id="2.7.7.49"/>
    </reaction>
</comment>
<evidence type="ECO:0000313" key="12">
    <source>
        <dbReference type="Proteomes" id="UP000183653"/>
    </source>
</evidence>
<sequence>MKRWSPQPYLKAGRAAGIPEDVLQNAVKIAAEMHDDCPPVFSLKHLANLTGVPYPFLHRTIGRTYQTEAYTVFRLQKANAGHSPDRFRYICAPSPELLRAQRWINKHILSNLTPHHASYAYDERNGVLEAASVHCQATWMIKLDLTNFFESILEPQVFKLFRSIGYQPLVAFELSRLCTRTRVSGNPDTKFWRGELSANLPYKDSRIGHLPQGAATSPKIANLVMRSLDEQLYDFASRNELIYTRYADDLIFSSRQPFDRALASTHIQTVNQVLLAAGYWLNRAKTKVVTPGTRKVVLGLLVDGPVPRLTKAYKKYVSDHLYYLSHPKISAEAHAARKGFNSLQGLINHVSGKIAYGISIEPRWGAEHGQKLKQICDRLLVDHVLFP</sequence>
<dbReference type="GO" id="GO:0051607">
    <property type="term" value="P:defense response to virus"/>
    <property type="evidence" value="ECO:0007669"/>
    <property type="project" value="UniProtKB-KW"/>
</dbReference>
<evidence type="ECO:0000256" key="9">
    <source>
        <dbReference type="ARBA" id="ARBA00048173"/>
    </source>
</evidence>